<dbReference type="InterPro" id="IPR041577">
    <property type="entry name" value="RT_RNaseH_2"/>
</dbReference>
<dbReference type="Pfam" id="PF17919">
    <property type="entry name" value="RT_RNaseH_2"/>
    <property type="match status" value="1"/>
</dbReference>
<evidence type="ECO:0000259" key="3">
    <source>
        <dbReference type="Pfam" id="PF17919"/>
    </source>
</evidence>
<name>A0A8J6LGB2_TENMO</name>
<keyword evidence="2" id="KW-1133">Transmembrane helix</keyword>
<dbReference type="Pfam" id="PF18701">
    <property type="entry name" value="DUF5641"/>
    <property type="match status" value="1"/>
</dbReference>
<dbReference type="GO" id="GO:0071897">
    <property type="term" value="P:DNA biosynthetic process"/>
    <property type="evidence" value="ECO:0007669"/>
    <property type="project" value="UniProtKB-ARBA"/>
</dbReference>
<evidence type="ECO:0000256" key="1">
    <source>
        <dbReference type="SAM" id="MobiDB-lite"/>
    </source>
</evidence>
<dbReference type="PANTHER" id="PTHR47331">
    <property type="entry name" value="PHD-TYPE DOMAIN-CONTAINING PROTEIN"/>
    <property type="match status" value="1"/>
</dbReference>
<protein>
    <recommendedName>
        <fullName evidence="7">DUF5641 domain-containing protein</fullName>
    </recommendedName>
</protein>
<dbReference type="EMBL" id="JABDTM020017905">
    <property type="protein sequence ID" value="KAH0818318.1"/>
    <property type="molecule type" value="Genomic_DNA"/>
</dbReference>
<sequence>MYTFLTLIEACLNSRPLTALSNDPSDHSFLTPGHFLIGESLTAPVEPDLSEMKINRLSRWQLVTRLKQHFWKRWSREYLGQLQQRNKWATSSAQKINIGSLVILIEDNTPPLKWPLGRVVKLHPGKDGITRVVTIQTQGASTVKRAVQKLCVLPVDTITVECRKREKQLPSREKSRSCKWRTSLHNFSRKARVKTQAFFFISSLSLFIFVLPSNTVFVPRTPKRRIRDPTGVTAGSLRRASYNAPRRRSPHRQSSPSPESRSPASGSDQHRSNYGQTFLTLSKPALTWYRSVRDGIGDWQSLVKLLKKNFFPPDYDERLLGEIKSRYQTCDESPTIYVALMNNMFTRLSKTPPEIDRLKIIRRNLCPHYISALALENITSIDRLIELCQKIDDAYEAKKRIPSAVKNRNPQLHVAEITATSGSKGDKYPAALQAFDILKKALVSAPILSSPDFSLPFTIQCDASGYGIGAALTQIQDGAEHVIACASRTLSKTETIASGKGKC</sequence>
<evidence type="ECO:0000259" key="4">
    <source>
        <dbReference type="Pfam" id="PF18701"/>
    </source>
</evidence>
<feature type="region of interest" description="Disordered" evidence="1">
    <location>
        <begin position="225"/>
        <end position="273"/>
    </location>
</feature>
<organism evidence="5 6">
    <name type="scientific">Tenebrio molitor</name>
    <name type="common">Yellow mealworm beetle</name>
    <dbReference type="NCBI Taxonomy" id="7067"/>
    <lineage>
        <taxon>Eukaryota</taxon>
        <taxon>Metazoa</taxon>
        <taxon>Ecdysozoa</taxon>
        <taxon>Arthropoda</taxon>
        <taxon>Hexapoda</taxon>
        <taxon>Insecta</taxon>
        <taxon>Pterygota</taxon>
        <taxon>Neoptera</taxon>
        <taxon>Endopterygota</taxon>
        <taxon>Coleoptera</taxon>
        <taxon>Polyphaga</taxon>
        <taxon>Cucujiformia</taxon>
        <taxon>Tenebrionidae</taxon>
        <taxon>Tenebrio</taxon>
    </lineage>
</organism>
<dbReference type="AlphaFoldDB" id="A0A8J6LGB2"/>
<keyword evidence="6" id="KW-1185">Reference proteome</keyword>
<dbReference type="Proteomes" id="UP000719412">
    <property type="component" value="Unassembled WGS sequence"/>
</dbReference>
<keyword evidence="2" id="KW-0472">Membrane</keyword>
<evidence type="ECO:0000313" key="6">
    <source>
        <dbReference type="Proteomes" id="UP000719412"/>
    </source>
</evidence>
<feature type="compositionally biased region" description="Low complexity" evidence="1">
    <location>
        <begin position="252"/>
        <end position="267"/>
    </location>
</feature>
<feature type="domain" description="Reverse transcriptase/retrotransposon-derived protein RNase H-like" evidence="3">
    <location>
        <begin position="432"/>
        <end position="495"/>
    </location>
</feature>
<dbReference type="InterPro" id="IPR043502">
    <property type="entry name" value="DNA/RNA_pol_sf"/>
</dbReference>
<evidence type="ECO:0008006" key="7">
    <source>
        <dbReference type="Google" id="ProtNLM"/>
    </source>
</evidence>
<dbReference type="InterPro" id="IPR040676">
    <property type="entry name" value="DUF5641"/>
</dbReference>
<proteinExistence type="predicted"/>
<dbReference type="SUPFAM" id="SSF56672">
    <property type="entry name" value="DNA/RNA polymerases"/>
    <property type="match status" value="1"/>
</dbReference>
<evidence type="ECO:0000313" key="5">
    <source>
        <dbReference type="EMBL" id="KAH0818318.1"/>
    </source>
</evidence>
<reference evidence="5" key="1">
    <citation type="journal article" date="2020" name="J Insects Food Feed">
        <title>The yellow mealworm (Tenebrio molitor) genome: a resource for the emerging insects as food and feed industry.</title>
        <authorList>
            <person name="Eriksson T."/>
            <person name="Andere A."/>
            <person name="Kelstrup H."/>
            <person name="Emery V."/>
            <person name="Picard C."/>
        </authorList>
    </citation>
    <scope>NUCLEOTIDE SEQUENCE</scope>
    <source>
        <strain evidence="5">Stoneville</strain>
        <tissue evidence="5">Whole head</tissue>
    </source>
</reference>
<feature type="domain" description="DUF5641" evidence="4">
    <location>
        <begin position="58"/>
        <end position="153"/>
    </location>
</feature>
<feature type="transmembrane region" description="Helical" evidence="2">
    <location>
        <begin position="197"/>
        <end position="217"/>
    </location>
</feature>
<accession>A0A8J6LGB2</accession>
<keyword evidence="2" id="KW-0812">Transmembrane</keyword>
<comment type="caution">
    <text evidence="5">The sequence shown here is derived from an EMBL/GenBank/DDBJ whole genome shotgun (WGS) entry which is preliminary data.</text>
</comment>
<gene>
    <name evidence="5" type="ORF">GEV33_004474</name>
</gene>
<evidence type="ECO:0000256" key="2">
    <source>
        <dbReference type="SAM" id="Phobius"/>
    </source>
</evidence>
<reference evidence="5" key="2">
    <citation type="submission" date="2021-08" db="EMBL/GenBank/DDBJ databases">
        <authorList>
            <person name="Eriksson T."/>
        </authorList>
    </citation>
    <scope>NUCLEOTIDE SEQUENCE</scope>
    <source>
        <strain evidence="5">Stoneville</strain>
        <tissue evidence="5">Whole head</tissue>
    </source>
</reference>